<feature type="domain" description="Acyl-CoA dehydrogenase/oxidase N-terminal" evidence="7">
    <location>
        <begin position="8"/>
        <end position="99"/>
    </location>
</feature>
<dbReference type="GO" id="GO:0003995">
    <property type="term" value="F:acyl-CoA dehydrogenase activity"/>
    <property type="evidence" value="ECO:0007669"/>
    <property type="project" value="TreeGrafter"/>
</dbReference>
<dbReference type="RefSeq" id="WP_065138217.1">
    <property type="nucleotide sequence ID" value="NZ_LZLM01000014.1"/>
</dbReference>
<proteinExistence type="inferred from homology"/>
<evidence type="ECO:0000256" key="5">
    <source>
        <dbReference type="ARBA" id="ARBA00023002"/>
    </source>
</evidence>
<comment type="caution">
    <text evidence="8">The sequence shown here is derived from an EMBL/GenBank/DDBJ whole genome shotgun (WGS) entry which is preliminary data.</text>
</comment>
<dbReference type="Gene3D" id="1.20.140.10">
    <property type="entry name" value="Butyryl-CoA Dehydrogenase, subunit A, domain 3"/>
    <property type="match status" value="1"/>
</dbReference>
<protein>
    <submittedName>
        <fullName evidence="8">Acyl-CoA dehydrogenase</fullName>
    </submittedName>
</protein>
<evidence type="ECO:0000259" key="6">
    <source>
        <dbReference type="Pfam" id="PF00441"/>
    </source>
</evidence>
<evidence type="ECO:0000259" key="7">
    <source>
        <dbReference type="Pfam" id="PF02771"/>
    </source>
</evidence>
<reference evidence="8 9" key="1">
    <citation type="submission" date="2016-06" db="EMBL/GenBank/DDBJ databases">
        <authorList>
            <person name="Kjaerup R.B."/>
            <person name="Dalgaard T.S."/>
            <person name="Juul-Madsen H.R."/>
        </authorList>
    </citation>
    <scope>NUCLEOTIDE SEQUENCE [LARGE SCALE GENOMIC DNA]</scope>
    <source>
        <strain evidence="8 9">1276495.2</strain>
    </source>
</reference>
<comment type="similarity">
    <text evidence="2">Belongs to the acyl-CoA dehydrogenase family.</text>
</comment>
<keyword evidence="3" id="KW-0285">Flavoprotein</keyword>
<dbReference type="InterPro" id="IPR013786">
    <property type="entry name" value="AcylCoA_DH/ox_N"/>
</dbReference>
<dbReference type="AlphaFoldDB" id="A0A1A3KXH5"/>
<keyword evidence="4" id="KW-0274">FAD</keyword>
<sequence length="344" mass="36241">MDLSLSGEQRQLVDSFAALFARESTSDRVRAVEPLGFDPALWKALVDTGSVEMAVAQERGGSGASVLDLALIAEQYGRAVASAPLVEAQVAARLLADCGGAGAELLGHVLAGDRLVTFTPRAGRNMRLELVPAGAVADWVIAMVDGRLLAVPLGDNRTGVQNLGSLPLADIAVDADFVVLADAVTALELFDVALDLWLTLTAVAVTGAAGRALELAVEYAKQRQAFGAAIGSFQAVSHPLADSATAVAGSRLLALRAACAATDESDRMRQLAAMAFAFAYETARDATRRSLHIHGGYGFSMECDVQLYYRRVRGWALTYGEPAVALDRVADARYGKGVYGRRTS</sequence>
<dbReference type="GO" id="GO:0050660">
    <property type="term" value="F:flavin adenine dinucleotide binding"/>
    <property type="evidence" value="ECO:0007669"/>
    <property type="project" value="InterPro"/>
</dbReference>
<dbReference type="Pfam" id="PF00441">
    <property type="entry name" value="Acyl-CoA_dh_1"/>
    <property type="match status" value="1"/>
</dbReference>
<evidence type="ECO:0000256" key="1">
    <source>
        <dbReference type="ARBA" id="ARBA00001974"/>
    </source>
</evidence>
<evidence type="ECO:0000313" key="9">
    <source>
        <dbReference type="Proteomes" id="UP000093925"/>
    </source>
</evidence>
<dbReference type="PANTHER" id="PTHR43884">
    <property type="entry name" value="ACYL-COA DEHYDROGENASE"/>
    <property type="match status" value="1"/>
</dbReference>
<name>A0A1A3KXH5_MYCAS</name>
<gene>
    <name evidence="8" type="ORF">A5640_25280</name>
</gene>
<dbReference type="Gene3D" id="1.10.540.10">
    <property type="entry name" value="Acyl-CoA dehydrogenase/oxidase, N-terminal domain"/>
    <property type="match status" value="1"/>
</dbReference>
<evidence type="ECO:0000313" key="8">
    <source>
        <dbReference type="EMBL" id="OBJ89917.1"/>
    </source>
</evidence>
<evidence type="ECO:0000256" key="3">
    <source>
        <dbReference type="ARBA" id="ARBA00022630"/>
    </source>
</evidence>
<dbReference type="InterPro" id="IPR037069">
    <property type="entry name" value="AcylCoA_DH/ox_N_sf"/>
</dbReference>
<dbReference type="InterPro" id="IPR036250">
    <property type="entry name" value="AcylCo_DH-like_C"/>
</dbReference>
<dbReference type="InterPro" id="IPR009100">
    <property type="entry name" value="AcylCoA_DH/oxidase_NM_dom_sf"/>
</dbReference>
<accession>A0A1A3KXH5</accession>
<evidence type="ECO:0000256" key="4">
    <source>
        <dbReference type="ARBA" id="ARBA00022827"/>
    </source>
</evidence>
<dbReference type="PANTHER" id="PTHR43884:SF20">
    <property type="entry name" value="ACYL-COA DEHYDROGENASE FADE28"/>
    <property type="match status" value="1"/>
</dbReference>
<organism evidence="8 9">
    <name type="scientific">Mycobacterium asiaticum</name>
    <dbReference type="NCBI Taxonomy" id="1790"/>
    <lineage>
        <taxon>Bacteria</taxon>
        <taxon>Bacillati</taxon>
        <taxon>Actinomycetota</taxon>
        <taxon>Actinomycetes</taxon>
        <taxon>Mycobacteriales</taxon>
        <taxon>Mycobacteriaceae</taxon>
        <taxon>Mycobacterium</taxon>
    </lineage>
</organism>
<dbReference type="SUPFAM" id="SSF56645">
    <property type="entry name" value="Acyl-CoA dehydrogenase NM domain-like"/>
    <property type="match status" value="1"/>
</dbReference>
<dbReference type="SUPFAM" id="SSF47203">
    <property type="entry name" value="Acyl-CoA dehydrogenase C-terminal domain-like"/>
    <property type="match status" value="1"/>
</dbReference>
<comment type="cofactor">
    <cofactor evidence="1">
        <name>FAD</name>
        <dbReference type="ChEBI" id="CHEBI:57692"/>
    </cofactor>
</comment>
<evidence type="ECO:0000256" key="2">
    <source>
        <dbReference type="ARBA" id="ARBA00009347"/>
    </source>
</evidence>
<keyword evidence="5" id="KW-0560">Oxidoreductase</keyword>
<dbReference type="Pfam" id="PF02771">
    <property type="entry name" value="Acyl-CoA_dh_N"/>
    <property type="match status" value="1"/>
</dbReference>
<feature type="domain" description="Acyl-CoA dehydrogenase/oxidase C-terminal" evidence="6">
    <location>
        <begin position="201"/>
        <end position="331"/>
    </location>
</feature>
<dbReference type="InterPro" id="IPR009075">
    <property type="entry name" value="AcylCo_DH/oxidase_C"/>
</dbReference>
<dbReference type="EMBL" id="LZLM01000014">
    <property type="protein sequence ID" value="OBJ89917.1"/>
    <property type="molecule type" value="Genomic_DNA"/>
</dbReference>
<dbReference type="Proteomes" id="UP000093925">
    <property type="component" value="Unassembled WGS sequence"/>
</dbReference>